<dbReference type="GO" id="GO:0005507">
    <property type="term" value="F:copper ion binding"/>
    <property type="evidence" value="ECO:0007669"/>
    <property type="project" value="InterPro"/>
</dbReference>
<reference evidence="6" key="1">
    <citation type="journal article" date="2017" name="Genome Biol. Evol.">
        <title>Mitochondrial Genome Evolution and a Novel RNA Editing System in Deep-Branching Heteroloboseids.</title>
        <authorList>
            <person name="Yang J."/>
            <person name="Harding T."/>
            <person name="Kamikawa R."/>
            <person name="Simpson A.G.B."/>
            <person name="Roger A.J."/>
        </authorList>
    </citation>
    <scope>NUCLEOTIDE SEQUENCE</scope>
    <source>
        <strain evidence="6">AS12B</strain>
    </source>
</reference>
<organism evidence="6">
    <name type="scientific">Pharyngomonas kirbyi</name>
    <dbReference type="NCBI Taxonomy" id="63601"/>
    <lineage>
        <taxon>Eukaryota</taxon>
        <taxon>Discoba</taxon>
        <taxon>Heterolobosea</taxon>
        <taxon>Pharyngomonada</taxon>
        <taxon>Pharyngomonas</taxon>
    </lineage>
</organism>
<keyword evidence="3" id="KW-0812">Transmembrane</keyword>
<dbReference type="GeneID" id="32891795"/>
<accession>A0A1W6R270</accession>
<dbReference type="Pfam" id="PF04442">
    <property type="entry name" value="CtaG_Cox11"/>
    <property type="match status" value="1"/>
</dbReference>
<dbReference type="PANTHER" id="PTHR21320:SF3">
    <property type="entry name" value="CYTOCHROME C OXIDASE ASSEMBLY PROTEIN COX11, MITOCHONDRIAL-RELATED"/>
    <property type="match status" value="1"/>
</dbReference>
<evidence type="ECO:0000256" key="4">
    <source>
        <dbReference type="ARBA" id="ARBA00022989"/>
    </source>
</evidence>
<evidence type="ECO:0000256" key="1">
    <source>
        <dbReference type="ARBA" id="ARBA00004007"/>
    </source>
</evidence>
<comment type="subcellular location">
    <subcellularLocation>
        <location evidence="2">Mitochondrion inner membrane</location>
        <topology evidence="2">Single-pass membrane protein</topology>
        <orientation evidence="2">Intermembrane side</orientation>
    </subcellularLocation>
</comment>
<evidence type="ECO:0000256" key="2">
    <source>
        <dbReference type="ARBA" id="ARBA00004243"/>
    </source>
</evidence>
<comment type="function">
    <text evidence="1">Exerts its effect at some terminal stage of cytochrome c oxidase synthesis, probably by being involved in the insertion of the copper B into subunit I.</text>
</comment>
<evidence type="ECO:0000256" key="5">
    <source>
        <dbReference type="ARBA" id="ARBA00023136"/>
    </source>
</evidence>
<dbReference type="SUPFAM" id="SSF110111">
    <property type="entry name" value="Ctag/Cox11"/>
    <property type="match status" value="1"/>
</dbReference>
<keyword evidence="5" id="KW-0472">Membrane</keyword>
<dbReference type="EMBL" id="KX891215">
    <property type="protein sequence ID" value="ARO47991.1"/>
    <property type="molecule type" value="Genomic_DNA"/>
</dbReference>
<dbReference type="PANTHER" id="PTHR21320">
    <property type="entry name" value="CYTOCHROME C OXIDASE ASSEMBLY PROTEIN COX11-RELATED"/>
    <property type="match status" value="1"/>
</dbReference>
<geneLocation type="mitochondrion" evidence="6"/>
<sequence>MNYLFLIFLQVKINWFVNQFSIIQLNFYVNSCKNILLYPLQSYFYTEAGETALVFFRLVNLSNQNYSIVTTYTIFPQIAGVYINKLQCFCFEMIHVKPREQLDLPVVFFVSHSLKTDFPLLKKIILYYDVHKFI</sequence>
<dbReference type="RefSeq" id="YP_009370825.1">
    <property type="nucleotide sequence ID" value="NC_034798.1"/>
</dbReference>
<keyword evidence="6" id="KW-0496">Mitochondrion</keyword>
<proteinExistence type="predicted"/>
<dbReference type="Gene3D" id="2.60.370.10">
    <property type="entry name" value="Ctag/Cox11"/>
    <property type="match status" value="1"/>
</dbReference>
<keyword evidence="4" id="KW-1133">Transmembrane helix</keyword>
<dbReference type="GO" id="GO:0005743">
    <property type="term" value="C:mitochondrial inner membrane"/>
    <property type="evidence" value="ECO:0007669"/>
    <property type="project" value="UniProtKB-SubCell"/>
</dbReference>
<evidence type="ECO:0000256" key="3">
    <source>
        <dbReference type="ARBA" id="ARBA00022692"/>
    </source>
</evidence>
<gene>
    <name evidence="6" type="primary">cox11</name>
</gene>
<evidence type="ECO:0000313" key="6">
    <source>
        <dbReference type="EMBL" id="ARO47991.1"/>
    </source>
</evidence>
<dbReference type="AlphaFoldDB" id="A0A1W6R270"/>
<dbReference type="InterPro" id="IPR023471">
    <property type="entry name" value="CtaG/Cox11_dom_sf"/>
</dbReference>
<name>A0A1W6R270_9EUKA</name>
<dbReference type="InterPro" id="IPR007533">
    <property type="entry name" value="Cyt_c_oxidase_assmbl_CtaG"/>
</dbReference>
<protein>
    <submittedName>
        <fullName evidence="6">Cytochrome c oxidase subunit 11</fullName>
    </submittedName>
</protein>